<reference evidence="3 4" key="1">
    <citation type="journal article" date="2010" name="Stand. Genomic Sci.">
        <title>Complete genome sequence of Spirochaeta smaragdinae type strain (SEBR 4228).</title>
        <authorList>
            <person name="Mavromatis K."/>
            <person name="Yasawong M."/>
            <person name="Chertkov O."/>
            <person name="Lapidus A."/>
            <person name="Lucas S."/>
            <person name="Nolan M."/>
            <person name="Del Rio T.G."/>
            <person name="Tice H."/>
            <person name="Cheng J.F."/>
            <person name="Pitluck S."/>
            <person name="Liolios K."/>
            <person name="Ivanova N."/>
            <person name="Tapia R."/>
            <person name="Han C."/>
            <person name="Bruce D."/>
            <person name="Goodwin L."/>
            <person name="Pati A."/>
            <person name="Chen A."/>
            <person name="Palaniappan K."/>
            <person name="Land M."/>
            <person name="Hauser L."/>
            <person name="Chang Y.J."/>
            <person name="Jeffries C.D."/>
            <person name="Detter J.C."/>
            <person name="Rohde M."/>
            <person name="Brambilla E."/>
            <person name="Spring S."/>
            <person name="Goker M."/>
            <person name="Sikorski J."/>
            <person name="Woyke T."/>
            <person name="Bristow J."/>
            <person name="Eisen J.A."/>
            <person name="Markowitz V."/>
            <person name="Hugenholtz P."/>
            <person name="Klenk H.P."/>
            <person name="Kyrpides N.C."/>
        </authorList>
    </citation>
    <scope>NUCLEOTIDE SEQUENCE [LARGE SCALE GENOMIC DNA]</scope>
    <source>
        <strain evidence="4">DSM 11293 / JCM 15392 / SEBR 4228</strain>
    </source>
</reference>
<dbReference type="STRING" id="573413.Spirs_1291"/>
<evidence type="ECO:0000313" key="4">
    <source>
        <dbReference type="Proteomes" id="UP000002318"/>
    </source>
</evidence>
<dbReference type="Gene3D" id="3.90.1640.10">
    <property type="entry name" value="inorganic pyrophosphatase (n-terminal core)"/>
    <property type="match status" value="1"/>
</dbReference>
<dbReference type="InterPro" id="IPR001667">
    <property type="entry name" value="DDH_dom"/>
</dbReference>
<dbReference type="AlphaFoldDB" id="E1R3Z6"/>
<evidence type="ECO:0000313" key="3">
    <source>
        <dbReference type="EMBL" id="ADK80418.1"/>
    </source>
</evidence>
<dbReference type="HOGENOM" id="CLU_039720_0_0_12"/>
<feature type="domain" description="DHHA1" evidence="2">
    <location>
        <begin position="225"/>
        <end position="312"/>
    </location>
</feature>
<dbReference type="PANTHER" id="PTHR47618">
    <property type="entry name" value="BIFUNCTIONAL OLIGORIBONUCLEASE AND PAP PHOSPHATASE NRNA"/>
    <property type="match status" value="1"/>
</dbReference>
<dbReference type="Pfam" id="PF01368">
    <property type="entry name" value="DHH"/>
    <property type="match status" value="1"/>
</dbReference>
<evidence type="ECO:0000259" key="2">
    <source>
        <dbReference type="Pfam" id="PF02272"/>
    </source>
</evidence>
<feature type="domain" description="DDH" evidence="1">
    <location>
        <begin position="20"/>
        <end position="161"/>
    </location>
</feature>
<dbReference type="InterPro" id="IPR038763">
    <property type="entry name" value="DHH_sf"/>
</dbReference>
<dbReference type="OrthoDB" id="9803668at2"/>
<dbReference type="eggNOG" id="COG0618">
    <property type="taxonomic scope" value="Bacteria"/>
</dbReference>
<sequence length="326" mass="35043">MPIGSIPDPFLLVFQSFDEFLIIGHEDPDGDCLGSQIALASFLNRSGKRANALSSGPFRRAEINDLADRVADHVPPMEKGSKRAAVIVDCSSIDRVGYLAKEIEGLPTLILDHHASGGDPVASAASCIDPGAPSVTYLTLLLIEGLGGIPTSEEAQLLLFGLATDTGFFRHVTHGGEEILSVASRLCRYGAVPKDAYQTMYGNRSLVSKKLIGRVLDRAQPRVGGKVLTSYLTVDDEKELGFGERDSDTIYGQLQAVAGVDAVLFFRDEEPGEISVGLRSNLVLDVGAVAQQFGGGGHKHAASFRSREQRNQLERKLLSVIETMYS</sequence>
<dbReference type="SUPFAM" id="SSF64182">
    <property type="entry name" value="DHH phosphoesterases"/>
    <property type="match status" value="1"/>
</dbReference>
<dbReference type="InterPro" id="IPR003156">
    <property type="entry name" value="DHHA1_dom"/>
</dbReference>
<gene>
    <name evidence="3" type="ordered locus">Spirs_1291</name>
</gene>
<dbReference type="EMBL" id="CP002116">
    <property type="protein sequence ID" value="ADK80418.1"/>
    <property type="molecule type" value="Genomic_DNA"/>
</dbReference>
<accession>E1R3Z6</accession>
<proteinExistence type="predicted"/>
<dbReference type="GO" id="GO:0003676">
    <property type="term" value="F:nucleic acid binding"/>
    <property type="evidence" value="ECO:0007669"/>
    <property type="project" value="InterPro"/>
</dbReference>
<organism evidence="3 4">
    <name type="scientific">Sediminispirochaeta smaragdinae (strain DSM 11293 / JCM 15392 / SEBR 4228)</name>
    <name type="common">Spirochaeta smaragdinae</name>
    <dbReference type="NCBI Taxonomy" id="573413"/>
    <lineage>
        <taxon>Bacteria</taxon>
        <taxon>Pseudomonadati</taxon>
        <taxon>Spirochaetota</taxon>
        <taxon>Spirochaetia</taxon>
        <taxon>Spirochaetales</taxon>
        <taxon>Spirochaetaceae</taxon>
        <taxon>Sediminispirochaeta</taxon>
    </lineage>
</organism>
<dbReference type="Pfam" id="PF02272">
    <property type="entry name" value="DHHA1"/>
    <property type="match status" value="1"/>
</dbReference>
<dbReference type="PANTHER" id="PTHR47618:SF1">
    <property type="entry name" value="BIFUNCTIONAL OLIGORIBONUCLEASE AND PAP PHOSPHATASE NRNA"/>
    <property type="match status" value="1"/>
</dbReference>
<dbReference type="RefSeq" id="WP_013253882.1">
    <property type="nucleotide sequence ID" value="NC_014364.1"/>
</dbReference>
<name>E1R3Z6_SEDSS</name>
<dbReference type="InterPro" id="IPR051319">
    <property type="entry name" value="Oligoribo/pAp-PDE_c-di-AMP_PDE"/>
</dbReference>
<evidence type="ECO:0000259" key="1">
    <source>
        <dbReference type="Pfam" id="PF01368"/>
    </source>
</evidence>
<keyword evidence="4" id="KW-1185">Reference proteome</keyword>
<dbReference type="Proteomes" id="UP000002318">
    <property type="component" value="Chromosome"/>
</dbReference>
<dbReference type="KEGG" id="ssm:Spirs_1291"/>
<dbReference type="Gene3D" id="3.10.310.30">
    <property type="match status" value="1"/>
</dbReference>
<protein>
    <submittedName>
        <fullName evidence="3">Phosphoesterase RecJ domain protein</fullName>
    </submittedName>
</protein>